<keyword evidence="7 10" id="KW-0472">Membrane</keyword>
<keyword evidence="4 10" id="KW-1003">Cell membrane</keyword>
<dbReference type="GO" id="GO:0005886">
    <property type="term" value="C:plasma membrane"/>
    <property type="evidence" value="ECO:0007669"/>
    <property type="project" value="UniProtKB-SubCell"/>
</dbReference>
<name>A0A1G7YBK4_9HYPH</name>
<feature type="transmembrane region" description="Helical" evidence="10">
    <location>
        <begin position="177"/>
        <end position="201"/>
    </location>
</feature>
<feature type="transmembrane region" description="Helical" evidence="10">
    <location>
        <begin position="12"/>
        <end position="31"/>
    </location>
</feature>
<gene>
    <name evidence="11" type="ORF">SAMN04487974_11330</name>
</gene>
<dbReference type="OrthoDB" id="9779817at2"/>
<evidence type="ECO:0000256" key="10">
    <source>
        <dbReference type="RuleBase" id="RU362071"/>
    </source>
</evidence>
<comment type="function">
    <text evidence="1 10">Role in flagellar biosynthesis.</text>
</comment>
<evidence type="ECO:0000256" key="9">
    <source>
        <dbReference type="NCBIfam" id="TIGR01400"/>
    </source>
</evidence>
<evidence type="ECO:0000256" key="8">
    <source>
        <dbReference type="ARBA" id="ARBA00023143"/>
    </source>
</evidence>
<evidence type="ECO:0000256" key="6">
    <source>
        <dbReference type="ARBA" id="ARBA00022989"/>
    </source>
</evidence>
<accession>A0A1G7YBK4</accession>
<sequence length="253" mass="27040">MSVTWGPDVAYYFFLIFARLGTMLMLMPALGEGTIPARLRLTFALAFAFILFPLLVPQLGAVPQTVGGLMAAVGHELAVGFILGGLLRLILTAAQVAGSVIAYQMGLSMAQTSDPTQPGVQGAIVGNFLAMLGVTLIFATDMHHMLLAGIFASYTYFPPDAPLMLGDAAEMAVRIVAQAFMVGTQMAAPLLVFGLVFYLGLGILGRLMPQIQVFFMAMPANIIIGLILFALLLSLMMGLYMSHLEDHFSLFLG</sequence>
<feature type="transmembrane region" description="Helical" evidence="10">
    <location>
        <begin position="124"/>
        <end position="157"/>
    </location>
</feature>
<keyword evidence="11" id="KW-0969">Cilium</keyword>
<comment type="subcellular location">
    <subcellularLocation>
        <location evidence="10">Cell membrane</location>
        <topology evidence="10">Multi-pass membrane protein</topology>
    </subcellularLocation>
    <subcellularLocation>
        <location evidence="10">Bacterial flagellum basal body</location>
    </subcellularLocation>
</comment>
<dbReference type="NCBIfam" id="TIGR01400">
    <property type="entry name" value="fliR"/>
    <property type="match status" value="1"/>
</dbReference>
<feature type="transmembrane region" description="Helical" evidence="10">
    <location>
        <begin position="213"/>
        <end position="241"/>
    </location>
</feature>
<organism evidence="11 12">
    <name type="scientific">Pelagibacterium luteolum</name>
    <dbReference type="NCBI Taxonomy" id="440168"/>
    <lineage>
        <taxon>Bacteria</taxon>
        <taxon>Pseudomonadati</taxon>
        <taxon>Pseudomonadota</taxon>
        <taxon>Alphaproteobacteria</taxon>
        <taxon>Hyphomicrobiales</taxon>
        <taxon>Devosiaceae</taxon>
        <taxon>Pelagibacterium</taxon>
    </lineage>
</organism>
<keyword evidence="5 10" id="KW-0812">Transmembrane</keyword>
<dbReference type="InterPro" id="IPR002010">
    <property type="entry name" value="T3SS_IM_R"/>
</dbReference>
<dbReference type="GO" id="GO:0006605">
    <property type="term" value="P:protein targeting"/>
    <property type="evidence" value="ECO:0007669"/>
    <property type="project" value="UniProtKB-UniRule"/>
</dbReference>
<proteinExistence type="inferred from homology"/>
<evidence type="ECO:0000256" key="5">
    <source>
        <dbReference type="ARBA" id="ARBA00022692"/>
    </source>
</evidence>
<dbReference type="PRINTS" id="PR00953">
    <property type="entry name" value="TYPE3IMRPROT"/>
</dbReference>
<evidence type="ECO:0000256" key="7">
    <source>
        <dbReference type="ARBA" id="ARBA00023136"/>
    </source>
</evidence>
<evidence type="ECO:0000256" key="3">
    <source>
        <dbReference type="ARBA" id="ARBA00021717"/>
    </source>
</evidence>
<dbReference type="Pfam" id="PF01311">
    <property type="entry name" value="Bac_export_1"/>
    <property type="match status" value="1"/>
</dbReference>
<evidence type="ECO:0000313" key="12">
    <source>
        <dbReference type="Proteomes" id="UP000199495"/>
    </source>
</evidence>
<dbReference type="PANTHER" id="PTHR30065:SF8">
    <property type="entry name" value="FLAGELLAR BIOSYNTHETIC PROTEIN FLIR"/>
    <property type="match status" value="1"/>
</dbReference>
<keyword evidence="6 10" id="KW-1133">Transmembrane helix</keyword>
<dbReference type="GO" id="GO:0044780">
    <property type="term" value="P:bacterial-type flagellum assembly"/>
    <property type="evidence" value="ECO:0007669"/>
    <property type="project" value="UniProtKB-UniRule"/>
</dbReference>
<reference evidence="11 12" key="1">
    <citation type="submission" date="2016-10" db="EMBL/GenBank/DDBJ databases">
        <authorList>
            <person name="de Groot N.N."/>
        </authorList>
    </citation>
    <scope>NUCLEOTIDE SEQUENCE [LARGE SCALE GENOMIC DNA]</scope>
    <source>
        <strain evidence="11 12">CGMCC 1.10267</strain>
    </source>
</reference>
<evidence type="ECO:0000313" key="11">
    <source>
        <dbReference type="EMBL" id="SDG93745.1"/>
    </source>
</evidence>
<dbReference type="InterPro" id="IPR006303">
    <property type="entry name" value="FliR"/>
</dbReference>
<dbReference type="AlphaFoldDB" id="A0A1G7YBK4"/>
<dbReference type="EMBL" id="FNCS01000013">
    <property type="protein sequence ID" value="SDG93745.1"/>
    <property type="molecule type" value="Genomic_DNA"/>
</dbReference>
<dbReference type="RefSeq" id="WP_090597761.1">
    <property type="nucleotide sequence ID" value="NZ_FNCS01000013.1"/>
</dbReference>
<feature type="transmembrane region" description="Helical" evidence="10">
    <location>
        <begin position="43"/>
        <end position="61"/>
    </location>
</feature>
<dbReference type="GO" id="GO:0009425">
    <property type="term" value="C:bacterial-type flagellum basal body"/>
    <property type="evidence" value="ECO:0007669"/>
    <property type="project" value="UniProtKB-SubCell"/>
</dbReference>
<keyword evidence="12" id="KW-1185">Reference proteome</keyword>
<dbReference type="STRING" id="440168.SAMN04487974_11330"/>
<feature type="transmembrane region" description="Helical" evidence="10">
    <location>
        <begin position="81"/>
        <end position="103"/>
    </location>
</feature>
<evidence type="ECO:0000256" key="1">
    <source>
        <dbReference type="ARBA" id="ARBA00002578"/>
    </source>
</evidence>
<evidence type="ECO:0000256" key="4">
    <source>
        <dbReference type="ARBA" id="ARBA00022475"/>
    </source>
</evidence>
<comment type="similarity">
    <text evidence="2 10">Belongs to the FliR/MopE/SpaR family.</text>
</comment>
<protein>
    <recommendedName>
        <fullName evidence="3 9">Flagellar biosynthetic protein FliR</fullName>
    </recommendedName>
</protein>
<keyword evidence="11" id="KW-0282">Flagellum</keyword>
<dbReference type="Proteomes" id="UP000199495">
    <property type="component" value="Unassembled WGS sequence"/>
</dbReference>
<keyword evidence="11" id="KW-0966">Cell projection</keyword>
<keyword evidence="8 10" id="KW-0975">Bacterial flagellum</keyword>
<dbReference type="PANTHER" id="PTHR30065">
    <property type="entry name" value="FLAGELLAR BIOSYNTHETIC PROTEIN FLIR"/>
    <property type="match status" value="1"/>
</dbReference>
<evidence type="ECO:0000256" key="2">
    <source>
        <dbReference type="ARBA" id="ARBA00009772"/>
    </source>
</evidence>